<gene>
    <name evidence="2" type="ORF">NTG6680_1996</name>
</gene>
<dbReference type="EMBL" id="OU912926">
    <property type="protein sequence ID" value="CAG9933245.1"/>
    <property type="molecule type" value="Genomic_DNA"/>
</dbReference>
<evidence type="ECO:0000313" key="3">
    <source>
        <dbReference type="Proteomes" id="UP000839052"/>
    </source>
</evidence>
<keyword evidence="1" id="KW-1133">Transmembrane helix</keyword>
<evidence type="ECO:0000313" key="2">
    <source>
        <dbReference type="EMBL" id="CAG9933245.1"/>
    </source>
</evidence>
<keyword evidence="3" id="KW-1185">Reference proteome</keyword>
<reference evidence="2 3" key="1">
    <citation type="submission" date="2021-10" db="EMBL/GenBank/DDBJ databases">
        <authorList>
            <person name="Koch H."/>
        </authorList>
    </citation>
    <scope>NUCLEOTIDE SEQUENCE [LARGE SCALE GENOMIC DNA]</scope>
    <source>
        <strain evidence="2">6680</strain>
    </source>
</reference>
<evidence type="ECO:0000256" key="1">
    <source>
        <dbReference type="SAM" id="Phobius"/>
    </source>
</evidence>
<keyword evidence="1" id="KW-0472">Membrane</keyword>
<sequence>MYARFSAPFLEASKGKTNISGNIAVHAEQFAHISKQRKLMVRGQFMILIALILDVLAYHSFSMYPTGFAKKTFRPDSPSHNCSLIRNAYPAKRRGI</sequence>
<name>A0ABN8AKN2_9PROT</name>
<accession>A0ABN8AKN2</accession>
<protein>
    <submittedName>
        <fullName evidence="2">Uncharacterized protein</fullName>
    </submittedName>
</protein>
<proteinExistence type="predicted"/>
<organism evidence="2 3">
    <name type="scientific">Candidatus Nitrotoga arctica</name>
    <dbReference type="NCBI Taxonomy" id="453162"/>
    <lineage>
        <taxon>Bacteria</taxon>
        <taxon>Pseudomonadati</taxon>
        <taxon>Pseudomonadota</taxon>
        <taxon>Betaproteobacteria</taxon>
        <taxon>Nitrosomonadales</taxon>
        <taxon>Gallionellaceae</taxon>
        <taxon>Candidatus Nitrotoga</taxon>
    </lineage>
</organism>
<dbReference type="Proteomes" id="UP000839052">
    <property type="component" value="Chromosome"/>
</dbReference>
<feature type="transmembrane region" description="Helical" evidence="1">
    <location>
        <begin position="45"/>
        <end position="64"/>
    </location>
</feature>
<keyword evidence="1" id="KW-0812">Transmembrane</keyword>